<dbReference type="Gene3D" id="3.30.70.1660">
    <property type="match status" value="1"/>
</dbReference>
<keyword evidence="5" id="KW-0175">Coiled coil</keyword>
<organism evidence="7 8">
    <name type="scientific">Candidatus Wildermuthbacteria bacterium RIFCSPHIGHO2_01_FULL_48_27b</name>
    <dbReference type="NCBI Taxonomy" id="1802447"/>
    <lineage>
        <taxon>Bacteria</taxon>
        <taxon>Candidatus Wildermuthiibacteriota</taxon>
    </lineage>
</organism>
<protein>
    <submittedName>
        <fullName evidence="7">Peptide chain release factor 1</fullName>
    </submittedName>
</protein>
<dbReference type="GO" id="GO:0003747">
    <property type="term" value="F:translation release factor activity"/>
    <property type="evidence" value="ECO:0007669"/>
    <property type="project" value="InterPro"/>
</dbReference>
<dbReference type="FunFam" id="3.30.70.1660:FF:000002">
    <property type="entry name" value="Peptide chain release factor 1"/>
    <property type="match status" value="1"/>
</dbReference>
<accession>A0A1G2QWX9</accession>
<name>A0A1G2QWX9_9BACT</name>
<dbReference type="SUPFAM" id="SSF75620">
    <property type="entry name" value="Release factor"/>
    <property type="match status" value="1"/>
</dbReference>
<dbReference type="EMBL" id="MHTS01000001">
    <property type="protein sequence ID" value="OHA65076.1"/>
    <property type="molecule type" value="Genomic_DNA"/>
</dbReference>
<comment type="function">
    <text evidence="1">Peptide chain release factor 1 directs the termination of translation in response to the peptide chain termination codons UAG and UAA.</text>
</comment>
<dbReference type="NCBIfam" id="NF001859">
    <property type="entry name" value="PRK00591.1"/>
    <property type="match status" value="1"/>
</dbReference>
<dbReference type="PANTHER" id="PTHR43804">
    <property type="entry name" value="LD18447P"/>
    <property type="match status" value="1"/>
</dbReference>
<evidence type="ECO:0000259" key="6">
    <source>
        <dbReference type="SMART" id="SM00937"/>
    </source>
</evidence>
<sequence>MADLEKIIEEYRSVSDKLTDPELISRWDEFQELSKRRSQLEKIVKKAEELQDLKERIEENNQIIATQEEELSALAQEELNSLLEEKETAEEKLAELLQEESEDIPDAIIIEIRPGTGGEEASLFAGDLFRMYTRYAEQKGWKCTVLDLNETEVGGLREASIEFQNKEAFKKLRHEGGVHRVQRIPTTEKAGRIHTSTASVVVLPKPKKAQVHMNPADLKIDVYNASGPGGQNVNKRKTAVRVTHLPTGLVVASQASRNQQQNREFALTLLAAKLLQRKEEAEGEKIAGARKGQIGTAERAEKIRTYNIPQDRVTDHRIKQSWHGIDKILQGNIEEITSTLTGMA</sequence>
<comment type="similarity">
    <text evidence="2">Belongs to the prokaryotic/mitochondrial release factor family.</text>
</comment>
<dbReference type="InterPro" id="IPR000352">
    <property type="entry name" value="Pep_chain_release_fac_I"/>
</dbReference>
<dbReference type="InterPro" id="IPR005139">
    <property type="entry name" value="PCRF"/>
</dbReference>
<dbReference type="Gene3D" id="3.30.160.20">
    <property type="match status" value="1"/>
</dbReference>
<evidence type="ECO:0000256" key="1">
    <source>
        <dbReference type="ARBA" id="ARBA00002986"/>
    </source>
</evidence>
<gene>
    <name evidence="7" type="ORF">A2843_00890</name>
</gene>
<dbReference type="Pfam" id="PF03462">
    <property type="entry name" value="PCRF"/>
    <property type="match status" value="1"/>
</dbReference>
<comment type="caution">
    <text evidence="7">The sequence shown here is derived from an EMBL/GenBank/DDBJ whole genome shotgun (WGS) entry which is preliminary data.</text>
</comment>
<dbReference type="AlphaFoldDB" id="A0A1G2QWX9"/>
<dbReference type="Proteomes" id="UP000178170">
    <property type="component" value="Unassembled WGS sequence"/>
</dbReference>
<dbReference type="InterPro" id="IPR050057">
    <property type="entry name" value="Prokaryotic/Mito_RF"/>
</dbReference>
<evidence type="ECO:0000313" key="7">
    <source>
        <dbReference type="EMBL" id="OHA65076.1"/>
    </source>
</evidence>
<dbReference type="SMART" id="SM00937">
    <property type="entry name" value="PCRF"/>
    <property type="match status" value="1"/>
</dbReference>
<feature type="domain" description="Peptide chain release factor" evidence="6">
    <location>
        <begin position="65"/>
        <end position="175"/>
    </location>
</feature>
<dbReference type="InterPro" id="IPR045853">
    <property type="entry name" value="Pep_chain_release_fac_I_sf"/>
</dbReference>
<keyword evidence="4" id="KW-0648">Protein biosynthesis</keyword>
<dbReference type="PANTHER" id="PTHR43804:SF7">
    <property type="entry name" value="LD18447P"/>
    <property type="match status" value="1"/>
</dbReference>
<keyword evidence="3" id="KW-0488">Methylation</keyword>
<evidence type="ECO:0000256" key="3">
    <source>
        <dbReference type="ARBA" id="ARBA00022481"/>
    </source>
</evidence>
<evidence type="ECO:0000256" key="5">
    <source>
        <dbReference type="SAM" id="Coils"/>
    </source>
</evidence>
<reference evidence="7 8" key="1">
    <citation type="journal article" date="2016" name="Nat. Commun.">
        <title>Thousands of microbial genomes shed light on interconnected biogeochemical processes in an aquifer system.</title>
        <authorList>
            <person name="Anantharaman K."/>
            <person name="Brown C.T."/>
            <person name="Hug L.A."/>
            <person name="Sharon I."/>
            <person name="Castelle C.J."/>
            <person name="Probst A.J."/>
            <person name="Thomas B.C."/>
            <person name="Singh A."/>
            <person name="Wilkins M.J."/>
            <person name="Karaoz U."/>
            <person name="Brodie E.L."/>
            <person name="Williams K.H."/>
            <person name="Hubbard S.S."/>
            <person name="Banfield J.F."/>
        </authorList>
    </citation>
    <scope>NUCLEOTIDE SEQUENCE [LARGE SCALE GENOMIC DNA]</scope>
</reference>
<dbReference type="Pfam" id="PF00472">
    <property type="entry name" value="RF-1"/>
    <property type="match status" value="1"/>
</dbReference>
<proteinExistence type="inferred from homology"/>
<dbReference type="Gene3D" id="6.10.140.1950">
    <property type="match status" value="1"/>
</dbReference>
<evidence type="ECO:0000313" key="8">
    <source>
        <dbReference type="Proteomes" id="UP000178170"/>
    </source>
</evidence>
<feature type="coiled-coil region" evidence="5">
    <location>
        <begin position="30"/>
        <end position="103"/>
    </location>
</feature>
<evidence type="ECO:0000256" key="4">
    <source>
        <dbReference type="ARBA" id="ARBA00022917"/>
    </source>
</evidence>
<dbReference type="GO" id="GO:0005737">
    <property type="term" value="C:cytoplasm"/>
    <property type="evidence" value="ECO:0007669"/>
    <property type="project" value="UniProtKB-ARBA"/>
</dbReference>
<evidence type="ECO:0000256" key="2">
    <source>
        <dbReference type="ARBA" id="ARBA00010835"/>
    </source>
</evidence>